<dbReference type="PANTHER" id="PTHR11136:SF0">
    <property type="entry name" value="DIHYDROFOLATE SYNTHETASE-RELATED"/>
    <property type="match status" value="1"/>
</dbReference>
<dbReference type="NCBIfam" id="TIGR01499">
    <property type="entry name" value="folC"/>
    <property type="match status" value="1"/>
</dbReference>
<dbReference type="InterPro" id="IPR001645">
    <property type="entry name" value="Folylpolyglutamate_synth"/>
</dbReference>
<evidence type="ECO:0000256" key="14">
    <source>
        <dbReference type="ARBA" id="ARBA00030048"/>
    </source>
</evidence>
<dbReference type="InterPro" id="IPR013221">
    <property type="entry name" value="Mur_ligase_cen"/>
</dbReference>
<gene>
    <name evidence="24" type="ORF">CHH28_15070</name>
</gene>
<evidence type="ECO:0000256" key="13">
    <source>
        <dbReference type="ARBA" id="ARBA00022909"/>
    </source>
</evidence>
<protein>
    <recommendedName>
        <fullName evidence="7">Dihydrofolate synthase/folylpolyglutamate synthase</fullName>
        <ecNumber evidence="5">6.3.2.12</ecNumber>
        <ecNumber evidence="6">6.3.2.17</ecNumber>
    </recommendedName>
    <alternativeName>
        <fullName evidence="16">Folylpoly-gamma-glutamate synthetase-dihydrofolate synthetase</fullName>
    </alternativeName>
    <alternativeName>
        <fullName evidence="14">Folylpolyglutamate synthetase</fullName>
    </alternativeName>
    <alternativeName>
        <fullName evidence="15">Tetrahydrofolylpolyglutamate synthase</fullName>
    </alternativeName>
</protein>
<evidence type="ECO:0000256" key="12">
    <source>
        <dbReference type="ARBA" id="ARBA00022842"/>
    </source>
</evidence>
<dbReference type="InterPro" id="IPR036615">
    <property type="entry name" value="Mur_ligase_C_dom_sf"/>
</dbReference>
<dbReference type="GO" id="GO:0005524">
    <property type="term" value="F:ATP binding"/>
    <property type="evidence" value="ECO:0007669"/>
    <property type="project" value="UniProtKB-KW"/>
</dbReference>
<dbReference type="SUPFAM" id="SSF53623">
    <property type="entry name" value="MurD-like peptide ligases, catalytic domain"/>
    <property type="match status" value="1"/>
</dbReference>
<keyword evidence="11 21" id="KW-0067">ATP-binding</keyword>
<keyword evidence="8 21" id="KW-0436">Ligase</keyword>
<evidence type="ECO:0000256" key="3">
    <source>
        <dbReference type="ARBA" id="ARBA00005150"/>
    </source>
</evidence>
<dbReference type="EC" id="6.3.2.17" evidence="6"/>
<evidence type="ECO:0000256" key="19">
    <source>
        <dbReference type="ARBA" id="ARBA00049035"/>
    </source>
</evidence>
<dbReference type="KEGG" id="bsan:CHH28_15070"/>
<evidence type="ECO:0000256" key="11">
    <source>
        <dbReference type="ARBA" id="ARBA00022840"/>
    </source>
</evidence>
<dbReference type="GO" id="GO:0008841">
    <property type="term" value="F:dihydrofolate synthase activity"/>
    <property type="evidence" value="ECO:0007669"/>
    <property type="project" value="UniProtKB-EC"/>
</dbReference>
<dbReference type="AlphaFoldDB" id="A0A222FMB4"/>
<evidence type="ECO:0000259" key="23">
    <source>
        <dbReference type="Pfam" id="PF08245"/>
    </source>
</evidence>
<dbReference type="UniPathway" id="UPA00077">
    <property type="reaction ID" value="UER00157"/>
</dbReference>
<evidence type="ECO:0000256" key="8">
    <source>
        <dbReference type="ARBA" id="ARBA00022598"/>
    </source>
</evidence>
<evidence type="ECO:0000256" key="7">
    <source>
        <dbReference type="ARBA" id="ARBA00019357"/>
    </source>
</evidence>
<evidence type="ECO:0000256" key="9">
    <source>
        <dbReference type="ARBA" id="ARBA00022723"/>
    </source>
</evidence>
<comment type="catalytic activity">
    <reaction evidence="18">
        <text>10-formyltetrahydrofolyl-(gamma-L-Glu)(n) + L-glutamate + ATP = 10-formyltetrahydrofolyl-(gamma-L-Glu)(n+1) + ADP + phosphate + H(+)</text>
        <dbReference type="Rhea" id="RHEA:51904"/>
        <dbReference type="Rhea" id="RHEA-COMP:13088"/>
        <dbReference type="Rhea" id="RHEA-COMP:14300"/>
        <dbReference type="ChEBI" id="CHEBI:15378"/>
        <dbReference type="ChEBI" id="CHEBI:29985"/>
        <dbReference type="ChEBI" id="CHEBI:30616"/>
        <dbReference type="ChEBI" id="CHEBI:43474"/>
        <dbReference type="ChEBI" id="CHEBI:134413"/>
        <dbReference type="ChEBI" id="CHEBI:456216"/>
        <dbReference type="EC" id="6.3.2.17"/>
    </reaction>
</comment>
<feature type="domain" description="Mur ligase C-terminal" evidence="22">
    <location>
        <begin position="299"/>
        <end position="404"/>
    </location>
</feature>
<keyword evidence="12" id="KW-0460">Magnesium</keyword>
<dbReference type="Gene3D" id="3.40.1190.10">
    <property type="entry name" value="Mur-like, catalytic domain"/>
    <property type="match status" value="1"/>
</dbReference>
<comment type="catalytic activity">
    <reaction evidence="19">
        <text>(6R)-5,10-methylenetetrahydrofolyl-(gamma-L-Glu)(n) + L-glutamate + ATP = (6R)-5,10-methylenetetrahydrofolyl-(gamma-L-Glu)(n+1) + ADP + phosphate + H(+)</text>
        <dbReference type="Rhea" id="RHEA:51912"/>
        <dbReference type="Rhea" id="RHEA-COMP:13257"/>
        <dbReference type="Rhea" id="RHEA-COMP:13258"/>
        <dbReference type="ChEBI" id="CHEBI:15378"/>
        <dbReference type="ChEBI" id="CHEBI:29985"/>
        <dbReference type="ChEBI" id="CHEBI:30616"/>
        <dbReference type="ChEBI" id="CHEBI:43474"/>
        <dbReference type="ChEBI" id="CHEBI:136572"/>
        <dbReference type="ChEBI" id="CHEBI:456216"/>
        <dbReference type="EC" id="6.3.2.17"/>
    </reaction>
</comment>
<evidence type="ECO:0000256" key="10">
    <source>
        <dbReference type="ARBA" id="ARBA00022741"/>
    </source>
</evidence>
<reference evidence="24 25" key="1">
    <citation type="submission" date="2017-07" db="EMBL/GenBank/DDBJ databases">
        <title>Annotated genome sequence of Bacterioplanes sanyensis isolated from Red Sea.</title>
        <authorList>
            <person name="Rehman Z.U."/>
        </authorList>
    </citation>
    <scope>NUCLEOTIDE SEQUENCE [LARGE SCALE GENOMIC DNA]</scope>
    <source>
        <strain evidence="24 25">NV9</strain>
    </source>
</reference>
<proteinExistence type="inferred from homology"/>
<comment type="pathway">
    <text evidence="3">Cofactor biosynthesis; tetrahydrofolylpolyglutamate biosynthesis.</text>
</comment>
<dbReference type="Pfam" id="PF02875">
    <property type="entry name" value="Mur_ligase_C"/>
    <property type="match status" value="1"/>
</dbReference>
<dbReference type="EMBL" id="CP022530">
    <property type="protein sequence ID" value="ASP39910.1"/>
    <property type="molecule type" value="Genomic_DNA"/>
</dbReference>
<name>A0A222FMB4_9GAMM</name>
<dbReference type="SUPFAM" id="SSF53244">
    <property type="entry name" value="MurD-like peptide ligases, peptide-binding domain"/>
    <property type="match status" value="1"/>
</dbReference>
<feature type="domain" description="Mur ligase central" evidence="23">
    <location>
        <begin position="62"/>
        <end position="276"/>
    </location>
</feature>
<evidence type="ECO:0000313" key="24">
    <source>
        <dbReference type="EMBL" id="ASP39910.1"/>
    </source>
</evidence>
<evidence type="ECO:0000256" key="2">
    <source>
        <dbReference type="ARBA" id="ARBA00004799"/>
    </source>
</evidence>
<dbReference type="Gene3D" id="3.90.190.20">
    <property type="entry name" value="Mur ligase, C-terminal domain"/>
    <property type="match status" value="1"/>
</dbReference>
<evidence type="ECO:0000256" key="21">
    <source>
        <dbReference type="PIRNR" id="PIRNR001563"/>
    </source>
</evidence>
<dbReference type="Proteomes" id="UP000202440">
    <property type="component" value="Chromosome"/>
</dbReference>
<evidence type="ECO:0000256" key="4">
    <source>
        <dbReference type="ARBA" id="ARBA00008276"/>
    </source>
</evidence>
<keyword evidence="13" id="KW-0289">Folate biosynthesis</keyword>
<evidence type="ECO:0000256" key="16">
    <source>
        <dbReference type="ARBA" id="ARBA00032510"/>
    </source>
</evidence>
<evidence type="ECO:0000313" key="25">
    <source>
        <dbReference type="Proteomes" id="UP000202440"/>
    </source>
</evidence>
<dbReference type="GO" id="GO:0004326">
    <property type="term" value="F:tetrahydrofolylpolyglutamate synthase activity"/>
    <property type="evidence" value="ECO:0007669"/>
    <property type="project" value="UniProtKB-EC"/>
</dbReference>
<dbReference type="PIRSF" id="PIRSF001563">
    <property type="entry name" value="Folylpolyglu_synth"/>
    <property type="match status" value="1"/>
</dbReference>
<evidence type="ECO:0000256" key="5">
    <source>
        <dbReference type="ARBA" id="ARBA00013023"/>
    </source>
</evidence>
<sequence length="430" mass="46944">MWLSCSVPCAKHWIADMAGTVSQWIEYLEALNPQVIDLGLERVVAVAERLHCRRPAPLTILVGGTNGKGTTSALMAALLRVQGLSVGVYSSPHLQRYNERIAVNGEYISDDDLVESLQRVEVARGDVGLTYFEFGTLSALEYFSRLSLDVCVLEIGLGGRLDAVNVADADLTIVTSIGLDHQAWLGDTLEQIAYEKCAIARPGRPFVCGQLNPPGNVQQVVGEREGQWYQRGVDFDVQLHQQSCQVEFTDTKQTYRWSLPVPHIPHHNVATALQSLALLGRLPDEATCQQVIATLKVGGRLQRIDAGHQRWFLDVAHNPQAMSHLAEVLPEVDGIVFSALEDKPVAELLQALPRHKQLLLAGLSMPRGLSVAQLQSLAADLPVTGVFASVADALAYAMQQSAQNWLVAGSFYTVEQALNWFDEQGHGAAS</sequence>
<evidence type="ECO:0000256" key="17">
    <source>
        <dbReference type="ARBA" id="ARBA00047493"/>
    </source>
</evidence>
<evidence type="ECO:0000256" key="1">
    <source>
        <dbReference type="ARBA" id="ARBA00002714"/>
    </source>
</evidence>
<dbReference type="GO" id="GO:0046656">
    <property type="term" value="P:folic acid biosynthetic process"/>
    <property type="evidence" value="ECO:0007669"/>
    <property type="project" value="UniProtKB-KW"/>
</dbReference>
<accession>A0A222FMB4</accession>
<dbReference type="GO" id="GO:0046654">
    <property type="term" value="P:tetrahydrofolate biosynthetic process"/>
    <property type="evidence" value="ECO:0007669"/>
    <property type="project" value="UniProtKB-UniPathway"/>
</dbReference>
<comment type="catalytic activity">
    <reaction evidence="17">
        <text>(6S)-5,6,7,8-tetrahydrofolyl-(gamma-L-Glu)(n) + L-glutamate + ATP = (6S)-5,6,7,8-tetrahydrofolyl-(gamma-L-Glu)(n+1) + ADP + phosphate + H(+)</text>
        <dbReference type="Rhea" id="RHEA:10580"/>
        <dbReference type="Rhea" id="RHEA-COMP:14738"/>
        <dbReference type="Rhea" id="RHEA-COMP:14740"/>
        <dbReference type="ChEBI" id="CHEBI:15378"/>
        <dbReference type="ChEBI" id="CHEBI:29985"/>
        <dbReference type="ChEBI" id="CHEBI:30616"/>
        <dbReference type="ChEBI" id="CHEBI:43474"/>
        <dbReference type="ChEBI" id="CHEBI:141005"/>
        <dbReference type="ChEBI" id="CHEBI:456216"/>
        <dbReference type="EC" id="6.3.2.17"/>
    </reaction>
</comment>
<evidence type="ECO:0000256" key="18">
    <source>
        <dbReference type="ARBA" id="ARBA00047808"/>
    </source>
</evidence>
<dbReference type="Pfam" id="PF08245">
    <property type="entry name" value="Mur_ligase_M"/>
    <property type="match status" value="1"/>
</dbReference>
<keyword evidence="9" id="KW-0479">Metal-binding</keyword>
<comment type="function">
    <text evidence="1">Functions in two distinct reactions of the de novo folate biosynthetic pathway. Catalyzes the addition of a glutamate residue to dihydropteroate (7,8-dihydropteroate or H2Pte) to form dihydrofolate (7,8-dihydrofolate monoglutamate or H2Pte-Glu). Also catalyzes successive additions of L-glutamate to tetrahydrofolate or 10-formyltetrahydrofolate or 5,10-methylenetetrahydrofolate, leading to folylpolyglutamate derivatives.</text>
</comment>
<evidence type="ECO:0000259" key="22">
    <source>
        <dbReference type="Pfam" id="PF02875"/>
    </source>
</evidence>
<dbReference type="EC" id="6.3.2.12" evidence="5"/>
<keyword evidence="10 21" id="KW-0547">Nucleotide-binding</keyword>
<comment type="pathway">
    <text evidence="2">Cofactor biosynthesis; tetrahydrofolate biosynthesis; 7,8-dihydrofolate from 2-amino-4-hydroxy-6-hydroxymethyl-7,8-dihydropteridine diphosphate and 4-aminobenzoate: step 2/2.</text>
</comment>
<comment type="similarity">
    <text evidence="4 21">Belongs to the folylpolyglutamate synthase family.</text>
</comment>
<evidence type="ECO:0000256" key="15">
    <source>
        <dbReference type="ARBA" id="ARBA00030592"/>
    </source>
</evidence>
<comment type="catalytic activity">
    <reaction evidence="20">
        <text>7,8-dihydropteroate + L-glutamate + ATP = 7,8-dihydrofolate + ADP + phosphate + H(+)</text>
        <dbReference type="Rhea" id="RHEA:23584"/>
        <dbReference type="ChEBI" id="CHEBI:15378"/>
        <dbReference type="ChEBI" id="CHEBI:17839"/>
        <dbReference type="ChEBI" id="CHEBI:29985"/>
        <dbReference type="ChEBI" id="CHEBI:30616"/>
        <dbReference type="ChEBI" id="CHEBI:43474"/>
        <dbReference type="ChEBI" id="CHEBI:57451"/>
        <dbReference type="ChEBI" id="CHEBI:456216"/>
        <dbReference type="EC" id="6.3.2.12"/>
    </reaction>
</comment>
<dbReference type="InterPro" id="IPR004101">
    <property type="entry name" value="Mur_ligase_C"/>
</dbReference>
<keyword evidence="25" id="KW-1185">Reference proteome</keyword>
<dbReference type="GO" id="GO:0005737">
    <property type="term" value="C:cytoplasm"/>
    <property type="evidence" value="ECO:0007669"/>
    <property type="project" value="TreeGrafter"/>
</dbReference>
<dbReference type="PANTHER" id="PTHR11136">
    <property type="entry name" value="FOLYLPOLYGLUTAMATE SYNTHASE-RELATED"/>
    <property type="match status" value="1"/>
</dbReference>
<organism evidence="24 25">
    <name type="scientific">Bacterioplanes sanyensis</name>
    <dbReference type="NCBI Taxonomy" id="1249553"/>
    <lineage>
        <taxon>Bacteria</taxon>
        <taxon>Pseudomonadati</taxon>
        <taxon>Pseudomonadota</taxon>
        <taxon>Gammaproteobacteria</taxon>
        <taxon>Oceanospirillales</taxon>
        <taxon>Oceanospirillaceae</taxon>
        <taxon>Bacterioplanes</taxon>
    </lineage>
</organism>
<evidence type="ECO:0000256" key="20">
    <source>
        <dbReference type="ARBA" id="ARBA00049161"/>
    </source>
</evidence>
<evidence type="ECO:0000256" key="6">
    <source>
        <dbReference type="ARBA" id="ARBA00013025"/>
    </source>
</evidence>
<dbReference type="GO" id="GO:0046872">
    <property type="term" value="F:metal ion binding"/>
    <property type="evidence" value="ECO:0007669"/>
    <property type="project" value="UniProtKB-KW"/>
</dbReference>
<dbReference type="InterPro" id="IPR036565">
    <property type="entry name" value="Mur-like_cat_sf"/>
</dbReference>